<dbReference type="EMBL" id="CP045143">
    <property type="protein sequence ID" value="QFR24096.1"/>
    <property type="molecule type" value="Genomic_DNA"/>
</dbReference>
<dbReference type="AlphaFoldDB" id="A0A5P8M6F8"/>
<evidence type="ECO:0000313" key="1">
    <source>
        <dbReference type="EMBL" id="QFR24096.1"/>
    </source>
</evidence>
<dbReference type="KEGG" id="lhb:D1010_12270"/>
<evidence type="ECO:0000313" key="2">
    <source>
        <dbReference type="Proteomes" id="UP000326779"/>
    </source>
</evidence>
<dbReference type="Gene3D" id="3.30.420.280">
    <property type="match status" value="1"/>
</dbReference>
<dbReference type="RefSeq" id="WP_152261105.1">
    <property type="nucleotide sequence ID" value="NZ_CP045143.1"/>
</dbReference>
<accession>A0A5P8M6F8</accession>
<organism evidence="1 2">
    <name type="scientific">Schleiferilactobacillus harbinensis</name>
    <dbReference type="NCBI Taxonomy" id="304207"/>
    <lineage>
        <taxon>Bacteria</taxon>
        <taxon>Bacillati</taxon>
        <taxon>Bacillota</taxon>
        <taxon>Bacilli</taxon>
        <taxon>Lactobacillales</taxon>
        <taxon>Lactobacillaceae</taxon>
        <taxon>Schleiferilactobacillus</taxon>
    </lineage>
</organism>
<reference evidence="1 2" key="1">
    <citation type="submission" date="2019-10" db="EMBL/GenBank/DDBJ databases">
        <title>The completed genome of Lactobacillus harbinensis M1.</title>
        <authorList>
            <person name="Zheng Y."/>
        </authorList>
    </citation>
    <scope>NUCLEOTIDE SEQUENCE [LARGE SCALE GENOMIC DNA]</scope>
    <source>
        <strain evidence="1 2">M1</strain>
    </source>
</reference>
<proteinExistence type="predicted"/>
<dbReference type="InterPro" id="IPR027417">
    <property type="entry name" value="P-loop_NTPase"/>
</dbReference>
<name>A0A5P8M6F8_9LACO</name>
<dbReference type="InterPro" id="IPR006437">
    <property type="entry name" value="Phage_terminase_lsu"/>
</dbReference>
<dbReference type="Gene3D" id="3.40.50.300">
    <property type="entry name" value="P-loop containing nucleotide triphosphate hydrolases"/>
    <property type="match status" value="1"/>
</dbReference>
<sequence length="447" mass="51383">MKTPLTEVHYSPKQSEFIASPFDHLFDVNEGSIRSGKTAADCARLALFYLQSPDEIHLVSAYNQELAYNLFIEGDGLGLAYIFDGCSQLRRDRGGDHLALNLPSGRKKIYFKGGAKVNSANAIRGLSLGSVGYSEIDLLNREFIDETFRRTIKAKIRYHLADLNPPPPMHPILDVFKEYGAHWLHWDMRDNPVMSPERLAEVEAELKRNPYRYKRDWLGERVMPEGVIYSMFDKDKMTDATLRGEPVEMYFESDAGQDDATTMSCNIVTRRQIDGRWRFILNRVANYYHSGRDTNQTKAMSTYAVELKRFIGWCQRTYQLYYNVVQVDPAALSLREELRKVGIDCGRANNNGHEVVGNRKGIEVGIERTQNLMENGQFRLVETPSSGLPDMSYDHLNFLKEIGVYVRDDKTHKPVDAFNHAMDEMRYSVNYFYAHYVDTMDGEHYVA</sequence>
<gene>
    <name evidence="1" type="ORF">D1010_12270</name>
</gene>
<protein>
    <submittedName>
        <fullName evidence="1">PBSX family phage terminase large subunit</fullName>
    </submittedName>
</protein>
<dbReference type="Proteomes" id="UP000326779">
    <property type="component" value="Chromosome"/>
</dbReference>
<dbReference type="NCBIfam" id="TIGR01547">
    <property type="entry name" value="phage_term_2"/>
    <property type="match status" value="1"/>
</dbReference>